<reference evidence="1" key="1">
    <citation type="submission" date="2022-08" db="UniProtKB">
        <authorList>
            <consortium name="EnsemblMetazoa"/>
        </authorList>
    </citation>
    <scope>IDENTIFICATION</scope>
    <source>
        <strain evidence="1">05x7-T-G4-1.051#20</strain>
    </source>
</reference>
<name>A0A8W8KL09_MAGGI</name>
<evidence type="ECO:0000313" key="2">
    <source>
        <dbReference type="Proteomes" id="UP000005408"/>
    </source>
</evidence>
<accession>A0A8W8KL09</accession>
<dbReference type="AlphaFoldDB" id="A0A8W8KL09"/>
<evidence type="ECO:0000313" key="1">
    <source>
        <dbReference type="EnsemblMetazoa" id="G24047.1:cds"/>
    </source>
</evidence>
<keyword evidence="2" id="KW-1185">Reference proteome</keyword>
<protein>
    <submittedName>
        <fullName evidence="1">Uncharacterized protein</fullName>
    </submittedName>
</protein>
<dbReference type="EnsemblMetazoa" id="G24047.1">
    <property type="protein sequence ID" value="G24047.1:cds"/>
    <property type="gene ID" value="G24047"/>
</dbReference>
<sequence>MILTSLAYFDILLVPMEYRSAVRFTFSKTTTAKNALRDTLTQPMMSTAVSRVVIHHTEPGVRVCVTVPRRIVTTSTDVL</sequence>
<dbReference type="Proteomes" id="UP000005408">
    <property type="component" value="Unassembled WGS sequence"/>
</dbReference>
<organism evidence="1 2">
    <name type="scientific">Magallana gigas</name>
    <name type="common">Pacific oyster</name>
    <name type="synonym">Crassostrea gigas</name>
    <dbReference type="NCBI Taxonomy" id="29159"/>
    <lineage>
        <taxon>Eukaryota</taxon>
        <taxon>Metazoa</taxon>
        <taxon>Spiralia</taxon>
        <taxon>Lophotrochozoa</taxon>
        <taxon>Mollusca</taxon>
        <taxon>Bivalvia</taxon>
        <taxon>Autobranchia</taxon>
        <taxon>Pteriomorphia</taxon>
        <taxon>Ostreida</taxon>
        <taxon>Ostreoidea</taxon>
        <taxon>Ostreidae</taxon>
        <taxon>Magallana</taxon>
    </lineage>
</organism>
<proteinExistence type="predicted"/>